<sequence length="503" mass="57624">MQHTLNSSIFEGKLETLGDERRREKRLRVRNDTLGLGSFREARRRSATPARLVKPFIAFKPFLSLSLASTCKSLASIWRAHAAAVLYPLLEAKTAGFNQALLAVRATSLVCHAFQANTLPPRPVSLHALGVHVRKPDIDELKQVRDLQHLARCVEHMYFRGYHRDQMHFSEDYDGLSDEERNRMGSRFHRAMYRVLFAGAALTRAYLEPLILAPVQGPPGLLDRLINLGWDETQDVGRPAQKDIEYLERFPVYDIEGGQEKWEPAFGDLASWLLDDIETTFTKVEPPSLYPPMGTRMGAEELGRLQEVNFFLAAYGHMMDKLFNEFLSHPDRDHGSESGRMPPPFSGRVRKVSVAMLGIFRPEEVSMPERVEDSSSCYLINEPLVLKEQGTPTSQDRQVLDCVSPWTADVRWVLEIVHRLSGRPNLRNGFPSPPPPLRFIEFVLAEFFKARFKDGLFDEGSVRHLQDYQYGFLQNHHLLRIMVATWLFAKDKASSLGYYRFHW</sequence>
<reference evidence="1" key="2">
    <citation type="submission" date="2023-05" db="EMBL/GenBank/DDBJ databases">
        <authorList>
            <consortium name="Lawrence Berkeley National Laboratory"/>
            <person name="Steindorff A."/>
            <person name="Hensen N."/>
            <person name="Bonometti L."/>
            <person name="Westerberg I."/>
            <person name="Brannstrom I.O."/>
            <person name="Guillou S."/>
            <person name="Cros-Aarteil S."/>
            <person name="Calhoun S."/>
            <person name="Haridas S."/>
            <person name="Kuo A."/>
            <person name="Mondo S."/>
            <person name="Pangilinan J."/>
            <person name="Riley R."/>
            <person name="Labutti K."/>
            <person name="Andreopoulos B."/>
            <person name="Lipzen A."/>
            <person name="Chen C."/>
            <person name="Yanf M."/>
            <person name="Daum C."/>
            <person name="Ng V."/>
            <person name="Clum A."/>
            <person name="Ohm R."/>
            <person name="Martin F."/>
            <person name="Silar P."/>
            <person name="Natvig D."/>
            <person name="Lalanne C."/>
            <person name="Gautier V."/>
            <person name="Ament-Velasquez S.L."/>
            <person name="Kruys A."/>
            <person name="Hutchinson M.I."/>
            <person name="Powell A.J."/>
            <person name="Barry K."/>
            <person name="Miller A.N."/>
            <person name="Grigoriev I.V."/>
            <person name="Debuchy R."/>
            <person name="Gladieux P."/>
            <person name="Thoren M.H."/>
            <person name="Johannesson H."/>
        </authorList>
    </citation>
    <scope>NUCLEOTIDE SEQUENCE</scope>
    <source>
        <strain evidence="1">CBS 538.74</strain>
    </source>
</reference>
<name>A0AAN6VJS2_9PEZI</name>
<dbReference type="EMBL" id="MU856960">
    <property type="protein sequence ID" value="KAK4152838.1"/>
    <property type="molecule type" value="Genomic_DNA"/>
</dbReference>
<proteinExistence type="predicted"/>
<accession>A0AAN6VJS2</accession>
<organism evidence="1 2">
    <name type="scientific">Chaetomidium leptoderma</name>
    <dbReference type="NCBI Taxonomy" id="669021"/>
    <lineage>
        <taxon>Eukaryota</taxon>
        <taxon>Fungi</taxon>
        <taxon>Dikarya</taxon>
        <taxon>Ascomycota</taxon>
        <taxon>Pezizomycotina</taxon>
        <taxon>Sordariomycetes</taxon>
        <taxon>Sordariomycetidae</taxon>
        <taxon>Sordariales</taxon>
        <taxon>Chaetomiaceae</taxon>
        <taxon>Chaetomidium</taxon>
    </lineage>
</organism>
<evidence type="ECO:0000313" key="2">
    <source>
        <dbReference type="Proteomes" id="UP001302745"/>
    </source>
</evidence>
<comment type="caution">
    <text evidence="1">The sequence shown here is derived from an EMBL/GenBank/DDBJ whole genome shotgun (WGS) entry which is preliminary data.</text>
</comment>
<reference evidence="1" key="1">
    <citation type="journal article" date="2023" name="Mol. Phylogenet. Evol.">
        <title>Genome-scale phylogeny and comparative genomics of the fungal order Sordariales.</title>
        <authorList>
            <person name="Hensen N."/>
            <person name="Bonometti L."/>
            <person name="Westerberg I."/>
            <person name="Brannstrom I.O."/>
            <person name="Guillou S."/>
            <person name="Cros-Aarteil S."/>
            <person name="Calhoun S."/>
            <person name="Haridas S."/>
            <person name="Kuo A."/>
            <person name="Mondo S."/>
            <person name="Pangilinan J."/>
            <person name="Riley R."/>
            <person name="LaButti K."/>
            <person name="Andreopoulos B."/>
            <person name="Lipzen A."/>
            <person name="Chen C."/>
            <person name="Yan M."/>
            <person name="Daum C."/>
            <person name="Ng V."/>
            <person name="Clum A."/>
            <person name="Steindorff A."/>
            <person name="Ohm R.A."/>
            <person name="Martin F."/>
            <person name="Silar P."/>
            <person name="Natvig D.O."/>
            <person name="Lalanne C."/>
            <person name="Gautier V."/>
            <person name="Ament-Velasquez S.L."/>
            <person name="Kruys A."/>
            <person name="Hutchinson M.I."/>
            <person name="Powell A.J."/>
            <person name="Barry K."/>
            <person name="Miller A.N."/>
            <person name="Grigoriev I.V."/>
            <person name="Debuchy R."/>
            <person name="Gladieux P."/>
            <person name="Hiltunen Thoren M."/>
            <person name="Johannesson H."/>
        </authorList>
    </citation>
    <scope>NUCLEOTIDE SEQUENCE</scope>
    <source>
        <strain evidence="1">CBS 538.74</strain>
    </source>
</reference>
<protein>
    <submittedName>
        <fullName evidence="1">Uncharacterized protein</fullName>
    </submittedName>
</protein>
<dbReference type="AlphaFoldDB" id="A0AAN6VJS2"/>
<evidence type="ECO:0000313" key="1">
    <source>
        <dbReference type="EMBL" id="KAK4152838.1"/>
    </source>
</evidence>
<gene>
    <name evidence="1" type="ORF">C8A00DRAFT_44180</name>
</gene>
<dbReference type="Proteomes" id="UP001302745">
    <property type="component" value="Unassembled WGS sequence"/>
</dbReference>
<keyword evidence="2" id="KW-1185">Reference proteome</keyword>